<feature type="domain" description="AMOP" evidence="12">
    <location>
        <begin position="273"/>
        <end position="416"/>
    </location>
</feature>
<name>A0AAN9AST0_9CAEN</name>
<dbReference type="InterPro" id="IPR000742">
    <property type="entry name" value="EGF"/>
</dbReference>
<feature type="transmembrane region" description="Helical" evidence="10">
    <location>
        <begin position="1336"/>
        <end position="1362"/>
    </location>
</feature>
<comment type="similarity">
    <text evidence="3">Belongs to the fibulin family.</text>
</comment>
<reference evidence="14 15" key="1">
    <citation type="submission" date="2024-02" db="EMBL/GenBank/DDBJ databases">
        <title>Chromosome-scale genome assembly of the rough periwinkle Littorina saxatilis.</title>
        <authorList>
            <person name="De Jode A."/>
            <person name="Faria R."/>
            <person name="Formenti G."/>
            <person name="Sims Y."/>
            <person name="Smith T.P."/>
            <person name="Tracey A."/>
            <person name="Wood J.M.D."/>
            <person name="Zagrodzka Z.B."/>
            <person name="Johannesson K."/>
            <person name="Butlin R.K."/>
            <person name="Leder E.H."/>
        </authorList>
    </citation>
    <scope>NUCLEOTIDE SEQUENCE [LARGE SCALE GENOMIC DNA]</scope>
    <source>
        <strain evidence="14">Snail1</strain>
        <tissue evidence="14">Muscle</tissue>
    </source>
</reference>
<dbReference type="PANTHER" id="PTHR24050:SF28">
    <property type="entry name" value="UROMODULIN-LIKE"/>
    <property type="match status" value="1"/>
</dbReference>
<dbReference type="SUPFAM" id="SSF57196">
    <property type="entry name" value="EGF/Laminin"/>
    <property type="match status" value="1"/>
</dbReference>
<evidence type="ECO:0000256" key="1">
    <source>
        <dbReference type="ARBA" id="ARBA00004370"/>
    </source>
</evidence>
<dbReference type="Pfam" id="PF00094">
    <property type="entry name" value="VWD"/>
    <property type="match status" value="1"/>
</dbReference>
<dbReference type="InterPro" id="IPR001846">
    <property type="entry name" value="VWF_type-D"/>
</dbReference>
<evidence type="ECO:0000256" key="6">
    <source>
        <dbReference type="ARBA" id="ARBA00022729"/>
    </source>
</evidence>
<dbReference type="PROSITE" id="PS50856">
    <property type="entry name" value="AMOP"/>
    <property type="match status" value="1"/>
</dbReference>
<dbReference type="PROSITE" id="PS51233">
    <property type="entry name" value="VWFD"/>
    <property type="match status" value="1"/>
</dbReference>
<evidence type="ECO:0000313" key="14">
    <source>
        <dbReference type="EMBL" id="KAK7092309.1"/>
    </source>
</evidence>
<dbReference type="CDD" id="cd00054">
    <property type="entry name" value="EGF_CA"/>
    <property type="match status" value="2"/>
</dbReference>
<sequence length="1381" mass="151669">MALCPGPAACRTSQCNNARSLCGFLLFLACFLTETSSQTTTDGPKSCPVFHFGGLNEDKKLSAERASRFHTTPVKIDEGLPVGIRKFKYIHIHEYGRVMFSDQKTGFRTWNSKVCSGGQPHLCVYCTPSLRNKAGDASSGVRYKLHKPSDKLSKTVVDATETYISHFKGVTFKSNSVLLVTWFRMSMNNFGNATFQAAIAVSGSESYAIVNYNEVNVLPGNHPIIDIGYSPTTNNLDQCQELLYSKTEKAFVIANLTGNTGCPGVWVYKLGEVPSNLGRACDIWYNRNLASNQSRWAQFDNLPRCPCQEERNNIKNGVYGKWISTGEKSKDGKLLICYRLSRSAGSHFYPRGKECCYNDGINGLLVQNQPDAATATAFNPSVPALRQQHLEEDRLGYDACCSRNNPSDCAKYYSLRPIGKCDPKPPIKFAWLCCDPYFLTLDEEEYLFNGWGEYTLVNLTIRRFSFILQARTDLAETDTGALTNSTIFSAFGARENDIRVFVQLDPNTKAALIIFVNDEDYSRRFKNDPDFILDEDDVLLQRKNDTVQIAFPTGISFGVSLRTKSLEVSVGVPNTFQNKTRGLLGNFNGVRGDDFLLPNGTLLTPRPSEQQIFEVFGPAWAVTANNSVMRYGPREGPSDYFHPEFVPIFLDEQTETVRKASMDLCGNNLACIYDYIAKSSEKFALESKAFKENADETNAALKNAVPVLDPPSVLRVTSGNRVTFSLRGSDLDGDTLTYHNDSYNSGVELNSATGDVSYLADKNVPVDLSFYAMDSKVRSTTRILQVIVCDCKNNGSCDFNTLLPSESTMSYYFQRATCVCPPAWDGEECELDRDGCEFSPCLKQQNCVDLTPQQQGSSDIGLSCGPCPSGYSQQSASTECLDVDECAAGSSVHGCQVTCTNTEGSYECGCGPGYRLANDGRTCQDVNECEQKTDNCEQICHNDAGGYRCSCEQGYDLQSDGKKCSQNASLVIACRNAGCRQGCRLATDSVSRVEIPQCFCFAGYDQDPEDHAACIDHDECRDNVPCNQQCTNNDGGFACTCEIGYHLAEDKVTCLHCPKLSYGANCQYTCSCNGHGKTCDPVRGCVCEKGWRGSECQEDVNECRENPDICGREVQCVNTLGAYVWKCRDGYSQNSDGICTDINECGEDSLLNNCTSLQRCVKKYDECSANVSECQQLCSNTKGSYNCDCYYGYRLNADRVTCTQVTNRSAAEQDLSCAQACNFGDEDSPFCFCDLGFSLYADGKSCDRVLTCSNFGCSHVCNATATNVACSCPAGMILDNDLKTCNEPGPATCVQFEAIRSCQVGERCVLGMNGPVCMVVTTGPETTSGDESSGDALVVGLSVGIPLAIIAVVAAVVIIMHVTKQRKKREERENVRMQSCQ</sequence>
<dbReference type="SMART" id="SM00723">
    <property type="entry name" value="AMOP"/>
    <property type="match status" value="1"/>
</dbReference>
<feature type="signal peptide" evidence="11">
    <location>
        <begin position="1"/>
        <end position="37"/>
    </location>
</feature>
<evidence type="ECO:0000256" key="9">
    <source>
        <dbReference type="ARBA" id="ARBA00023157"/>
    </source>
</evidence>
<keyword evidence="15" id="KW-1185">Reference proteome</keyword>
<dbReference type="InterPro" id="IPR009030">
    <property type="entry name" value="Growth_fac_rcpt_cys_sf"/>
</dbReference>
<evidence type="ECO:0000256" key="4">
    <source>
        <dbReference type="ARBA" id="ARBA00022530"/>
    </source>
</evidence>
<dbReference type="Pfam" id="PF06119">
    <property type="entry name" value="NIDO"/>
    <property type="match status" value="1"/>
</dbReference>
<dbReference type="InterPro" id="IPR003886">
    <property type="entry name" value="NIDO_dom"/>
</dbReference>
<dbReference type="InterPro" id="IPR000152">
    <property type="entry name" value="EGF-type_Asp/Asn_hydroxyl_site"/>
</dbReference>
<dbReference type="PROSITE" id="PS01186">
    <property type="entry name" value="EGF_2"/>
    <property type="match status" value="4"/>
</dbReference>
<feature type="chain" id="PRO_5042996025" description="Mucin-like protein" evidence="11">
    <location>
        <begin position="38"/>
        <end position="1381"/>
    </location>
</feature>
<accession>A0AAN9AST0</accession>
<proteinExistence type="inferred from homology"/>
<evidence type="ECO:0000313" key="15">
    <source>
        <dbReference type="Proteomes" id="UP001374579"/>
    </source>
</evidence>
<evidence type="ECO:0000259" key="12">
    <source>
        <dbReference type="PROSITE" id="PS50856"/>
    </source>
</evidence>
<dbReference type="InterPro" id="IPR052235">
    <property type="entry name" value="Nephronectin_domain"/>
</dbReference>
<dbReference type="Gene3D" id="2.10.25.10">
    <property type="entry name" value="Laminin"/>
    <property type="match status" value="8"/>
</dbReference>
<keyword evidence="10" id="KW-0812">Transmembrane</keyword>
<evidence type="ECO:0000256" key="10">
    <source>
        <dbReference type="SAM" id="Phobius"/>
    </source>
</evidence>
<feature type="domain" description="VWFD" evidence="13">
    <location>
        <begin position="428"/>
        <end position="628"/>
    </location>
</feature>
<dbReference type="PROSITE" id="PS00022">
    <property type="entry name" value="EGF_1"/>
    <property type="match status" value="1"/>
</dbReference>
<evidence type="ECO:0000256" key="8">
    <source>
        <dbReference type="ARBA" id="ARBA00023136"/>
    </source>
</evidence>
<dbReference type="Pfam" id="PF14670">
    <property type="entry name" value="FXa_inhibition"/>
    <property type="match status" value="1"/>
</dbReference>
<dbReference type="PANTHER" id="PTHR24050">
    <property type="entry name" value="PA14 DOMAIN-CONTAINING PROTEIN"/>
    <property type="match status" value="1"/>
</dbReference>
<evidence type="ECO:0000256" key="2">
    <source>
        <dbReference type="ARBA" id="ARBA00004498"/>
    </source>
</evidence>
<evidence type="ECO:0000259" key="13">
    <source>
        <dbReference type="PROSITE" id="PS51233"/>
    </source>
</evidence>
<dbReference type="SMART" id="SM00181">
    <property type="entry name" value="EGF"/>
    <property type="match status" value="10"/>
</dbReference>
<dbReference type="FunFam" id="2.10.25.10:FF:000240">
    <property type="entry name" value="Vitamin K-dependent protein S"/>
    <property type="match status" value="1"/>
</dbReference>
<dbReference type="PROSITE" id="PS01187">
    <property type="entry name" value="EGF_CA"/>
    <property type="match status" value="1"/>
</dbReference>
<dbReference type="InterPro" id="IPR018097">
    <property type="entry name" value="EGF_Ca-bd_CS"/>
</dbReference>
<evidence type="ECO:0000256" key="5">
    <source>
        <dbReference type="ARBA" id="ARBA00022536"/>
    </source>
</evidence>
<evidence type="ECO:0008006" key="16">
    <source>
        <dbReference type="Google" id="ProtNLM"/>
    </source>
</evidence>
<dbReference type="InterPro" id="IPR026823">
    <property type="entry name" value="cEGF"/>
</dbReference>
<protein>
    <recommendedName>
        <fullName evidence="16">Mucin-like protein</fullName>
    </recommendedName>
</protein>
<keyword evidence="4" id="KW-0272">Extracellular matrix</keyword>
<keyword evidence="8 10" id="KW-0472">Membrane</keyword>
<dbReference type="Proteomes" id="UP001374579">
    <property type="component" value="Unassembled WGS sequence"/>
</dbReference>
<keyword evidence="5" id="KW-0245">EGF-like domain</keyword>
<dbReference type="InterPro" id="IPR005533">
    <property type="entry name" value="AMOP_dom"/>
</dbReference>
<dbReference type="SMART" id="SM00539">
    <property type="entry name" value="NIDO"/>
    <property type="match status" value="1"/>
</dbReference>
<dbReference type="InterPro" id="IPR049883">
    <property type="entry name" value="NOTCH1_EGF-like"/>
</dbReference>
<dbReference type="GO" id="GO:0007160">
    <property type="term" value="P:cell-matrix adhesion"/>
    <property type="evidence" value="ECO:0007669"/>
    <property type="project" value="InterPro"/>
</dbReference>
<dbReference type="PROSITE" id="PS00010">
    <property type="entry name" value="ASX_HYDROXYL"/>
    <property type="match status" value="2"/>
</dbReference>
<dbReference type="Pfam" id="PF07645">
    <property type="entry name" value="EGF_CA"/>
    <property type="match status" value="3"/>
</dbReference>
<keyword evidence="10" id="KW-1133">Transmembrane helix</keyword>
<dbReference type="GO" id="GO:0005509">
    <property type="term" value="F:calcium ion binding"/>
    <property type="evidence" value="ECO:0007669"/>
    <property type="project" value="InterPro"/>
</dbReference>
<evidence type="ECO:0000256" key="7">
    <source>
        <dbReference type="ARBA" id="ARBA00022737"/>
    </source>
</evidence>
<comment type="subcellular location">
    <subcellularLocation>
        <location evidence="1">Membrane</location>
    </subcellularLocation>
    <subcellularLocation>
        <location evidence="2">Secreted</location>
        <location evidence="2">Extracellular space</location>
        <location evidence="2">Extracellular matrix</location>
    </subcellularLocation>
</comment>
<comment type="caution">
    <text evidence="14">The sequence shown here is derived from an EMBL/GenBank/DDBJ whole genome shotgun (WGS) entry which is preliminary data.</text>
</comment>
<organism evidence="14 15">
    <name type="scientific">Littorina saxatilis</name>
    <dbReference type="NCBI Taxonomy" id="31220"/>
    <lineage>
        <taxon>Eukaryota</taxon>
        <taxon>Metazoa</taxon>
        <taxon>Spiralia</taxon>
        <taxon>Lophotrochozoa</taxon>
        <taxon>Mollusca</taxon>
        <taxon>Gastropoda</taxon>
        <taxon>Caenogastropoda</taxon>
        <taxon>Littorinimorpha</taxon>
        <taxon>Littorinoidea</taxon>
        <taxon>Littorinidae</taxon>
        <taxon>Littorina</taxon>
    </lineage>
</organism>
<evidence type="ECO:0000256" key="11">
    <source>
        <dbReference type="SAM" id="SignalP"/>
    </source>
</evidence>
<gene>
    <name evidence="14" type="ORF">V1264_008073</name>
</gene>
<dbReference type="InterPro" id="IPR001881">
    <property type="entry name" value="EGF-like_Ca-bd_dom"/>
</dbReference>
<dbReference type="EMBL" id="JBAMIC010000021">
    <property type="protein sequence ID" value="KAK7092309.1"/>
    <property type="molecule type" value="Genomic_DNA"/>
</dbReference>
<keyword evidence="9" id="KW-1015">Disulfide bond</keyword>
<dbReference type="Pfam" id="PF12662">
    <property type="entry name" value="cEGF"/>
    <property type="match status" value="1"/>
</dbReference>
<dbReference type="SMART" id="SM00179">
    <property type="entry name" value="EGF_CA"/>
    <property type="match status" value="5"/>
</dbReference>
<keyword evidence="7" id="KW-0677">Repeat</keyword>
<keyword evidence="6 11" id="KW-0732">Signal</keyword>
<evidence type="ECO:0000256" key="3">
    <source>
        <dbReference type="ARBA" id="ARBA00006127"/>
    </source>
</evidence>
<keyword evidence="4" id="KW-0964">Secreted</keyword>
<dbReference type="GO" id="GO:0016020">
    <property type="term" value="C:membrane"/>
    <property type="evidence" value="ECO:0007669"/>
    <property type="project" value="UniProtKB-SubCell"/>
</dbReference>
<dbReference type="SUPFAM" id="SSF57184">
    <property type="entry name" value="Growth factor receptor domain"/>
    <property type="match status" value="3"/>
</dbReference>